<keyword evidence="2" id="KW-1185">Reference proteome</keyword>
<proteinExistence type="predicted"/>
<evidence type="ECO:0000313" key="2">
    <source>
        <dbReference type="Proteomes" id="UP000006044"/>
    </source>
</evidence>
<accession>K0WVG5</accession>
<evidence type="ECO:0000313" key="1">
    <source>
        <dbReference type="EMBL" id="EJZ63252.1"/>
    </source>
</evidence>
<dbReference type="Proteomes" id="UP000006044">
    <property type="component" value="Unassembled WGS sequence"/>
</dbReference>
<dbReference type="HOGENOM" id="CLU_3058907_0_0_10"/>
<sequence length="53" mass="6382">MIADCKIIILYLHIDKIKFDYVKLNFRCFRLSVFRSGRIERLCIRDGISIVFE</sequence>
<gene>
    <name evidence="1" type="ORF">HMPREF9448_01900</name>
</gene>
<organism evidence="1 2">
    <name type="scientific">Barnesiella intestinihominis YIT 11860</name>
    <dbReference type="NCBI Taxonomy" id="742726"/>
    <lineage>
        <taxon>Bacteria</taxon>
        <taxon>Pseudomonadati</taxon>
        <taxon>Bacteroidota</taxon>
        <taxon>Bacteroidia</taxon>
        <taxon>Bacteroidales</taxon>
        <taxon>Barnesiellaceae</taxon>
        <taxon>Barnesiella</taxon>
    </lineage>
</organism>
<protein>
    <submittedName>
        <fullName evidence="1">Uncharacterized protein</fullName>
    </submittedName>
</protein>
<comment type="caution">
    <text evidence="1">The sequence shown here is derived from an EMBL/GenBank/DDBJ whole genome shotgun (WGS) entry which is preliminary data.</text>
</comment>
<dbReference type="STRING" id="742726.HMPREF9448_01900"/>
<dbReference type="AlphaFoldDB" id="K0WVG5"/>
<dbReference type="EMBL" id="ADLE01000014">
    <property type="protein sequence ID" value="EJZ63252.1"/>
    <property type="molecule type" value="Genomic_DNA"/>
</dbReference>
<name>K0WVG5_9BACT</name>
<reference evidence="1 2" key="1">
    <citation type="submission" date="2012-08" db="EMBL/GenBank/DDBJ databases">
        <title>The Genome Sequence of Barnesiella intestinihominis YIT 11860.</title>
        <authorList>
            <consortium name="The Broad Institute Genome Sequencing Platform"/>
            <person name="Earl A."/>
            <person name="Ward D."/>
            <person name="Feldgarden M."/>
            <person name="Gevers D."/>
            <person name="Morotomi M."/>
            <person name="Walker B."/>
            <person name="Young S.K."/>
            <person name="Zeng Q."/>
            <person name="Gargeya S."/>
            <person name="Fitzgerald M."/>
            <person name="Haas B."/>
            <person name="Abouelleil A."/>
            <person name="Alvarado L."/>
            <person name="Arachchi H.M."/>
            <person name="Berlin A.M."/>
            <person name="Chapman S.B."/>
            <person name="Goldberg J."/>
            <person name="Griggs A."/>
            <person name="Gujja S."/>
            <person name="Hansen M."/>
            <person name="Howarth C."/>
            <person name="Imamovic A."/>
            <person name="Larimer J."/>
            <person name="McCowen C."/>
            <person name="Montmayeur A."/>
            <person name="Murphy C."/>
            <person name="Neiman D."/>
            <person name="Pearson M."/>
            <person name="Priest M."/>
            <person name="Roberts A."/>
            <person name="Saif S."/>
            <person name="Shea T."/>
            <person name="Sisk P."/>
            <person name="Sykes S."/>
            <person name="Wortman J."/>
            <person name="Nusbaum C."/>
            <person name="Birren B."/>
        </authorList>
    </citation>
    <scope>NUCLEOTIDE SEQUENCE [LARGE SCALE GENOMIC DNA]</scope>
    <source>
        <strain evidence="1 2">YIT 11860</strain>
    </source>
</reference>